<gene>
    <name evidence="4" type="ORF">GCM10023191_064520</name>
</gene>
<dbReference type="InterPro" id="IPR003018">
    <property type="entry name" value="GAF"/>
</dbReference>
<proteinExistence type="predicted"/>
<evidence type="ECO:0000313" key="5">
    <source>
        <dbReference type="Proteomes" id="UP001500503"/>
    </source>
</evidence>
<dbReference type="SMART" id="SM00331">
    <property type="entry name" value="PP2C_SIG"/>
    <property type="match status" value="1"/>
</dbReference>
<evidence type="ECO:0000256" key="1">
    <source>
        <dbReference type="ARBA" id="ARBA00022801"/>
    </source>
</evidence>
<reference evidence="5" key="1">
    <citation type="journal article" date="2019" name="Int. J. Syst. Evol. Microbiol.">
        <title>The Global Catalogue of Microorganisms (GCM) 10K type strain sequencing project: providing services to taxonomists for standard genome sequencing and annotation.</title>
        <authorList>
            <consortium name="The Broad Institute Genomics Platform"/>
            <consortium name="The Broad Institute Genome Sequencing Center for Infectious Disease"/>
            <person name="Wu L."/>
            <person name="Ma J."/>
        </authorList>
    </citation>
    <scope>NUCLEOTIDE SEQUENCE [LARGE SCALE GENOMIC DNA]</scope>
    <source>
        <strain evidence="5">JCM 17933</strain>
    </source>
</reference>
<dbReference type="PANTHER" id="PTHR43156">
    <property type="entry name" value="STAGE II SPORULATION PROTEIN E-RELATED"/>
    <property type="match status" value="1"/>
</dbReference>
<name>A0ABP8QQ62_9ACTN</name>
<dbReference type="InterPro" id="IPR036457">
    <property type="entry name" value="PPM-type-like_dom_sf"/>
</dbReference>
<dbReference type="Pfam" id="PF01590">
    <property type="entry name" value="GAF"/>
    <property type="match status" value="1"/>
</dbReference>
<evidence type="ECO:0000259" key="2">
    <source>
        <dbReference type="SMART" id="SM00065"/>
    </source>
</evidence>
<keyword evidence="1" id="KW-0378">Hydrolase</keyword>
<comment type="caution">
    <text evidence="4">The sequence shown here is derived from an EMBL/GenBank/DDBJ whole genome shotgun (WGS) entry which is preliminary data.</text>
</comment>
<feature type="domain" description="PPM-type phosphatase" evidence="3">
    <location>
        <begin position="199"/>
        <end position="409"/>
    </location>
</feature>
<protein>
    <submittedName>
        <fullName evidence="4">SpoIIE family protein phosphatase</fullName>
    </submittedName>
</protein>
<evidence type="ECO:0000313" key="4">
    <source>
        <dbReference type="EMBL" id="GAA4506839.1"/>
    </source>
</evidence>
<dbReference type="SMART" id="SM00065">
    <property type="entry name" value="GAF"/>
    <property type="match status" value="1"/>
</dbReference>
<keyword evidence="5" id="KW-1185">Reference proteome</keyword>
<dbReference type="PANTHER" id="PTHR43156:SF2">
    <property type="entry name" value="STAGE II SPORULATION PROTEIN E"/>
    <property type="match status" value="1"/>
</dbReference>
<dbReference type="InterPro" id="IPR052016">
    <property type="entry name" value="Bact_Sigma-Reg"/>
</dbReference>
<evidence type="ECO:0000259" key="3">
    <source>
        <dbReference type="SMART" id="SM00331"/>
    </source>
</evidence>
<sequence>MRSTYACRVTTSPGIGPAADRLRQIQSITDTALSLMTSEKLLDELLERVREILDVDTAVVLLLDPSRTRLVATAARGLEEEVRQSAVVPVGRGFAGRVAAERRPVQLQTVDPAHVVNPLLVQRGLRSLLGVPLVAGGDLLGVLHVGKFHTRHFTDDEVELLRLAADRAAQAAQSLRSSGERAAAGALQRSLVPTALPDIPGVEMAARYSPGVSTVGGDWYDVFTLPSGDLGVVMGDVAGHGLSAAVVMGRMRSALRAYALEFSDPAQVLDKLDRKMQHFEPGAIATVAYAVCHPRLEWARIASAGHWPPVLAAPGEPAVPVDLPSGVLIGLDPDPQRMAATVKIPAGGLLCFYTDGLIERRNVSIDTNLRRLCESIVPGPAEAVCAAVMSSLVGREIVPDDVALLALRRLDA</sequence>
<accession>A0ABP8QQ62</accession>
<dbReference type="Proteomes" id="UP001500503">
    <property type="component" value="Unassembled WGS sequence"/>
</dbReference>
<dbReference type="Pfam" id="PF07228">
    <property type="entry name" value="SpoIIE"/>
    <property type="match status" value="1"/>
</dbReference>
<feature type="domain" description="GAF" evidence="2">
    <location>
        <begin position="37"/>
        <end position="182"/>
    </location>
</feature>
<dbReference type="Gene3D" id="3.60.40.10">
    <property type="entry name" value="PPM-type phosphatase domain"/>
    <property type="match status" value="1"/>
</dbReference>
<dbReference type="InterPro" id="IPR001932">
    <property type="entry name" value="PPM-type_phosphatase-like_dom"/>
</dbReference>
<dbReference type="InterPro" id="IPR029016">
    <property type="entry name" value="GAF-like_dom_sf"/>
</dbReference>
<dbReference type="SUPFAM" id="SSF55781">
    <property type="entry name" value="GAF domain-like"/>
    <property type="match status" value="1"/>
</dbReference>
<dbReference type="EMBL" id="BAABHF010000039">
    <property type="protein sequence ID" value="GAA4506839.1"/>
    <property type="molecule type" value="Genomic_DNA"/>
</dbReference>
<dbReference type="SUPFAM" id="SSF81606">
    <property type="entry name" value="PP2C-like"/>
    <property type="match status" value="1"/>
</dbReference>
<dbReference type="Gene3D" id="3.30.450.40">
    <property type="match status" value="1"/>
</dbReference>
<organism evidence="4 5">
    <name type="scientific">Actinoallomurus oryzae</name>
    <dbReference type="NCBI Taxonomy" id="502180"/>
    <lineage>
        <taxon>Bacteria</taxon>
        <taxon>Bacillati</taxon>
        <taxon>Actinomycetota</taxon>
        <taxon>Actinomycetes</taxon>
        <taxon>Streptosporangiales</taxon>
        <taxon>Thermomonosporaceae</taxon>
        <taxon>Actinoallomurus</taxon>
    </lineage>
</organism>